<dbReference type="GO" id="GO:0008137">
    <property type="term" value="F:NADH dehydrogenase (ubiquinone) activity"/>
    <property type="evidence" value="ECO:0007669"/>
    <property type="project" value="InterPro"/>
</dbReference>
<sequence length="497" mass="56732">MHNFLYNFYSLLTETYILCNVCLLLIYGVSLSMFSIWGYPLISKNLSLLVFQVLSFSLLLTLFHMPLNLLNGSNFLVSDLFSYYAKLIILIAAIAWFLLVFSYIFREKLNVFEFWILILLAILAMLFAVQVYDLLSIYLIIEFQSLIFYILVSMKRTSEFSTEAGLKYFILGAFSSALLLFGSSIIYGLTGLTNLGDISKFLSSTLFNDIWFSGNLVVGFIFLLVALLFKLSAAPFHMWSPDVYEGTSVPVTAFLSILPKVAVLGIIIRLLLFIFHDLIFLWQNVILISTFLSILIGTLGAMVQRKWKRFIAYSSINHVGFFLLALLTGDIWSISSIIFYVIIYIITMIGIFAFTVDTTLYNYPKFYQIRYLYELDDLVKLNPYLAFSLIIFLFSIAGVPPLAGFFAKLFVLLTALQINAFGISIFAIFMSCIACFYYIRIVKNICFSFCYDWKVVNPMTWTGSFIMGISLISIIFLFLDVELISVVSILMSIPLLY</sequence>
<dbReference type="RefSeq" id="YP_009511956.1">
    <property type="nucleotide sequence ID" value="NC_039152.1"/>
</dbReference>
<name>A0A345UBP7_9FLOR</name>
<comment type="subcellular location">
    <subcellularLocation>
        <location evidence="1">Membrane</location>
        <topology evidence="1">Multi-pass membrane protein</topology>
    </subcellularLocation>
</comment>
<evidence type="ECO:0000256" key="2">
    <source>
        <dbReference type="ARBA" id="ARBA00022692"/>
    </source>
</evidence>
<reference evidence="7" key="1">
    <citation type="submission" date="2018-05" db="EMBL/GenBank/DDBJ databases">
        <title>Organellar genomes of Gracilariaceae.</title>
        <authorList>
            <person name="Iha C."/>
            <person name="Oliveira M.C."/>
        </authorList>
    </citation>
    <scope>NUCLEOTIDE SEQUENCE</scope>
</reference>
<dbReference type="GeneID" id="37624712"/>
<feature type="transmembrane region" description="Helical" evidence="5">
    <location>
        <begin position="46"/>
        <end position="63"/>
    </location>
</feature>
<dbReference type="AlphaFoldDB" id="A0A345UBP7"/>
<evidence type="ECO:0000313" key="7">
    <source>
        <dbReference type="EMBL" id="AXI97883.1"/>
    </source>
</evidence>
<dbReference type="HAMAP" id="MF_00445">
    <property type="entry name" value="NDH1_NuoN_1"/>
    <property type="match status" value="1"/>
</dbReference>
<feature type="transmembrane region" description="Helical" evidence="5">
    <location>
        <begin position="83"/>
        <end position="105"/>
    </location>
</feature>
<feature type="domain" description="NADH:quinone oxidoreductase/Mrp antiporter transmembrane" evidence="6">
    <location>
        <begin position="132"/>
        <end position="433"/>
    </location>
</feature>
<evidence type="ECO:0000256" key="1">
    <source>
        <dbReference type="ARBA" id="ARBA00004141"/>
    </source>
</evidence>
<proteinExistence type="inferred from homology"/>
<dbReference type="InterPro" id="IPR010096">
    <property type="entry name" value="NADH-Q_OxRdtase_suN/2"/>
</dbReference>
<dbReference type="GO" id="GO:0016020">
    <property type="term" value="C:membrane"/>
    <property type="evidence" value="ECO:0007669"/>
    <property type="project" value="UniProtKB-SubCell"/>
</dbReference>
<feature type="transmembrane region" description="Helical" evidence="5">
    <location>
        <begin position="310"/>
        <end position="331"/>
    </location>
</feature>
<feature type="transmembrane region" description="Helical" evidence="5">
    <location>
        <begin position="166"/>
        <end position="190"/>
    </location>
</feature>
<organism evidence="7">
    <name type="scientific">Melanthalia intermedia</name>
    <dbReference type="NCBI Taxonomy" id="172989"/>
    <lineage>
        <taxon>Eukaryota</taxon>
        <taxon>Rhodophyta</taxon>
        <taxon>Florideophyceae</taxon>
        <taxon>Rhodymeniophycidae</taxon>
        <taxon>Gracilariales</taxon>
        <taxon>Gracilariaceae</taxon>
        <taxon>Melanthalia</taxon>
    </lineage>
</organism>
<feature type="transmembrane region" description="Helical" evidence="5">
    <location>
        <begin position="112"/>
        <end position="129"/>
    </location>
</feature>
<keyword evidence="2 5" id="KW-0812">Transmembrane</keyword>
<dbReference type="EMBL" id="MH396025">
    <property type="protein sequence ID" value="AXI97883.1"/>
    <property type="molecule type" value="Genomic_DNA"/>
</dbReference>
<feature type="transmembrane region" description="Helical" evidence="5">
    <location>
        <begin position="15"/>
        <end position="39"/>
    </location>
</feature>
<feature type="transmembrane region" description="Helical" evidence="5">
    <location>
        <begin position="460"/>
        <end position="493"/>
    </location>
</feature>
<dbReference type="NCBIfam" id="TIGR01770">
    <property type="entry name" value="NDH_I_N"/>
    <property type="match status" value="1"/>
</dbReference>
<feature type="transmembrane region" description="Helical" evidence="5">
    <location>
        <begin position="337"/>
        <end position="363"/>
    </location>
</feature>
<dbReference type="Pfam" id="PF00361">
    <property type="entry name" value="Proton_antipo_M"/>
    <property type="match status" value="1"/>
</dbReference>
<feature type="transmembrane region" description="Helical" evidence="5">
    <location>
        <begin position="249"/>
        <end position="275"/>
    </location>
</feature>
<evidence type="ECO:0000256" key="3">
    <source>
        <dbReference type="ARBA" id="ARBA00022989"/>
    </source>
</evidence>
<evidence type="ECO:0000256" key="4">
    <source>
        <dbReference type="ARBA" id="ARBA00023136"/>
    </source>
</evidence>
<evidence type="ECO:0000259" key="6">
    <source>
        <dbReference type="Pfam" id="PF00361"/>
    </source>
</evidence>
<feature type="transmembrane region" description="Helical" evidence="5">
    <location>
        <begin position="210"/>
        <end position="229"/>
    </location>
</feature>
<keyword evidence="3 5" id="KW-1133">Transmembrane helix</keyword>
<dbReference type="GO" id="GO:0042773">
    <property type="term" value="P:ATP synthesis coupled electron transport"/>
    <property type="evidence" value="ECO:0007669"/>
    <property type="project" value="InterPro"/>
</dbReference>
<keyword evidence="4 5" id="KW-0472">Membrane</keyword>
<dbReference type="InterPro" id="IPR001750">
    <property type="entry name" value="ND/Mrp_TM"/>
</dbReference>
<protein>
    <submittedName>
        <fullName evidence="7">NADH dehydrogenase subunit 2</fullName>
    </submittedName>
</protein>
<feature type="transmembrane region" description="Helical" evidence="5">
    <location>
        <begin position="384"/>
        <end position="406"/>
    </location>
</feature>
<feature type="transmembrane region" description="Helical" evidence="5">
    <location>
        <begin position="281"/>
        <end position="303"/>
    </location>
</feature>
<geneLocation type="mitochondrion" evidence="7"/>
<dbReference type="PANTHER" id="PTHR22773">
    <property type="entry name" value="NADH DEHYDROGENASE"/>
    <property type="match status" value="1"/>
</dbReference>
<accession>A0A345UBP7</accession>
<keyword evidence="7" id="KW-0496">Mitochondrion</keyword>
<gene>
    <name evidence="7" type="primary">nad2</name>
</gene>
<feature type="transmembrane region" description="Helical" evidence="5">
    <location>
        <begin position="418"/>
        <end position="439"/>
    </location>
</feature>
<feature type="transmembrane region" description="Helical" evidence="5">
    <location>
        <begin position="135"/>
        <end position="154"/>
    </location>
</feature>
<evidence type="ECO:0000256" key="5">
    <source>
        <dbReference type="SAM" id="Phobius"/>
    </source>
</evidence>